<dbReference type="SMART" id="SM00267">
    <property type="entry name" value="GGDEF"/>
    <property type="match status" value="1"/>
</dbReference>
<dbReference type="PROSITE" id="PS50887">
    <property type="entry name" value="GGDEF"/>
    <property type="match status" value="1"/>
</dbReference>
<feature type="transmembrane region" description="Helical" evidence="1">
    <location>
        <begin position="12"/>
        <end position="30"/>
    </location>
</feature>
<dbReference type="SUPFAM" id="SSF141868">
    <property type="entry name" value="EAL domain-like"/>
    <property type="match status" value="1"/>
</dbReference>
<dbReference type="KEGG" id="pmw:B2K_34500"/>
<dbReference type="InterPro" id="IPR043128">
    <property type="entry name" value="Rev_trsase/Diguanyl_cyclase"/>
</dbReference>
<keyword evidence="1" id="KW-0472">Membrane</keyword>
<dbReference type="InterPro" id="IPR000160">
    <property type="entry name" value="GGDEF_dom"/>
</dbReference>
<dbReference type="RefSeq" id="WP_014652913.1">
    <property type="nucleotide sequence ID" value="NC_017672.3"/>
</dbReference>
<keyword evidence="1" id="KW-0812">Transmembrane</keyword>
<dbReference type="InterPro" id="IPR052155">
    <property type="entry name" value="Biofilm_reg_signaling"/>
</dbReference>
<keyword evidence="1" id="KW-1133">Transmembrane helix</keyword>
<dbReference type="OrthoDB" id="9759607at2"/>
<dbReference type="Pfam" id="PF00990">
    <property type="entry name" value="GGDEF"/>
    <property type="match status" value="1"/>
</dbReference>
<dbReference type="PANTHER" id="PTHR44757:SF2">
    <property type="entry name" value="BIOFILM ARCHITECTURE MAINTENANCE PROTEIN MBAA"/>
    <property type="match status" value="1"/>
</dbReference>
<dbReference type="SMART" id="SM00052">
    <property type="entry name" value="EAL"/>
    <property type="match status" value="1"/>
</dbReference>
<dbReference type="PANTHER" id="PTHR44757">
    <property type="entry name" value="DIGUANYLATE CYCLASE DGCP"/>
    <property type="match status" value="1"/>
</dbReference>
<gene>
    <name evidence="4" type="ORF">B2K_34500</name>
</gene>
<dbReference type="InterPro" id="IPR035919">
    <property type="entry name" value="EAL_sf"/>
</dbReference>
<sequence length="898" mass="101059">MEFLRRIRHQRSLPFLMGAALYGLSAASVLQSIPMIFGLHFTFAGVFIMIALRLYGILPAVFLSVVTLVTGMFFVGFAPAFLFTVIEVMFVGWMMRRRTEHLLIADLIYWITVGWLITGGAYYADTGRMGVDLLLLLFKSVVNGTFNALIADIAMAYLPLRRMAGQRLPEAESGISLQQILFHIVMVALMVPFVLFMIIVSWYQNNSMVERAGVLTEGLAAQLNQELRTWGEEELRGLRLHSLVELSRLNEVLVQMGDKAGVRSYVLDTRDAVVASNVAGRIQKPWEWPAGWQMYPMEAEGLYLGKPAPGSRLYEMAAWEESSFYYSKTLNGLPYLLLLEVPMHVFLEELQPVHTLNYSLVLLFIFLAVMATLLISRRLTRVLHLLGQATADLPQKLREEGEIHWPETRVTEVHRLTTNFRAMSGELLKMFLETVRMNSRLQSQTMQLRESERRLEQLAYYDMLTGLPNRLHFSKYLSEWMEQPAEPGLSAAVLFLDLDRFKQINDTFGHSAGDELIIDVAKKLSGGVRYAPVFRLGGDEFVVLASHRRREEVVETAEAILAALSEPVILQGQEIFVRSSIGISIFPGDAQDAEALLKNADDAMYEAKERGGGQYAFYSEATSESAAERLQLEQALHRALAAGEFELFYQPQYGGTDGRINGMEALIRWKHPAEGYIPPVRFIPLAEQTGEIRSIGEWVLREACLQGKRLQEHAPGLLTAVNLSPRQLDQPDLVERVRAILQETGMPAGLLELEITEEFFIRNQDKAEAALQQFKEMGIRLAIDDFGTGYSSFAQMKRIMPDTLKIDRSFIRGLDQDASNASIVQALITMAHSLKLKVVGEGVETEEELLSLRRFGCDEIQGYYYSKPLPLAELEALLKGAPSAASSDEDREERRGDS</sequence>
<evidence type="ECO:0000313" key="4">
    <source>
        <dbReference type="EMBL" id="AFH65755.1"/>
    </source>
</evidence>
<feature type="domain" description="EAL" evidence="2">
    <location>
        <begin position="629"/>
        <end position="882"/>
    </location>
</feature>
<name>I0BTQ8_9BACL</name>
<feature type="transmembrane region" description="Helical" evidence="1">
    <location>
        <begin position="37"/>
        <end position="55"/>
    </location>
</feature>
<evidence type="ECO:0000259" key="3">
    <source>
        <dbReference type="PROSITE" id="PS50887"/>
    </source>
</evidence>
<dbReference type="InterPro" id="IPR029787">
    <property type="entry name" value="Nucleotide_cyclase"/>
</dbReference>
<dbReference type="Gene3D" id="3.30.70.270">
    <property type="match status" value="1"/>
</dbReference>
<reference evidence="4 5" key="1">
    <citation type="submission" date="2013-06" db="EMBL/GenBank/DDBJ databases">
        <title>Complete genome sequence of Paenibacillus mucilaginosus K02.</title>
        <authorList>
            <person name="Xiao B."/>
            <person name="Sun L."/>
            <person name="Xiao L."/>
            <person name="Lian B."/>
        </authorList>
    </citation>
    <scope>NUCLEOTIDE SEQUENCE [LARGE SCALE GENOMIC DNA]</scope>
    <source>
        <strain evidence="4 5">K02</strain>
    </source>
</reference>
<dbReference type="Proteomes" id="UP000007392">
    <property type="component" value="Chromosome"/>
</dbReference>
<feature type="transmembrane region" description="Helical" evidence="1">
    <location>
        <begin position="136"/>
        <end position="160"/>
    </location>
</feature>
<evidence type="ECO:0000259" key="2">
    <source>
        <dbReference type="PROSITE" id="PS50883"/>
    </source>
</evidence>
<dbReference type="Gene3D" id="3.20.20.450">
    <property type="entry name" value="EAL domain"/>
    <property type="match status" value="1"/>
</dbReference>
<dbReference type="HOGENOM" id="CLU_000445_70_49_9"/>
<evidence type="ECO:0000256" key="1">
    <source>
        <dbReference type="SAM" id="Phobius"/>
    </source>
</evidence>
<accession>I0BTQ8</accession>
<evidence type="ECO:0000313" key="5">
    <source>
        <dbReference type="Proteomes" id="UP000007392"/>
    </source>
</evidence>
<dbReference type="SUPFAM" id="SSF55073">
    <property type="entry name" value="Nucleotide cyclase"/>
    <property type="match status" value="1"/>
</dbReference>
<dbReference type="NCBIfam" id="TIGR00254">
    <property type="entry name" value="GGDEF"/>
    <property type="match status" value="1"/>
</dbReference>
<dbReference type="EMBL" id="CP003422">
    <property type="protein sequence ID" value="AFH65755.1"/>
    <property type="molecule type" value="Genomic_DNA"/>
</dbReference>
<dbReference type="AlphaFoldDB" id="I0BTQ8"/>
<feature type="transmembrane region" description="Helical" evidence="1">
    <location>
        <begin position="102"/>
        <end position="124"/>
    </location>
</feature>
<feature type="transmembrane region" description="Helical" evidence="1">
    <location>
        <begin position="61"/>
        <end position="90"/>
    </location>
</feature>
<dbReference type="PROSITE" id="PS50883">
    <property type="entry name" value="EAL"/>
    <property type="match status" value="1"/>
</dbReference>
<dbReference type="CDD" id="cd01948">
    <property type="entry name" value="EAL"/>
    <property type="match status" value="1"/>
</dbReference>
<feature type="transmembrane region" description="Helical" evidence="1">
    <location>
        <begin position="180"/>
        <end position="203"/>
    </location>
</feature>
<dbReference type="InterPro" id="IPR001633">
    <property type="entry name" value="EAL_dom"/>
</dbReference>
<dbReference type="CDD" id="cd01949">
    <property type="entry name" value="GGDEF"/>
    <property type="match status" value="1"/>
</dbReference>
<feature type="transmembrane region" description="Helical" evidence="1">
    <location>
        <begin position="356"/>
        <end position="375"/>
    </location>
</feature>
<dbReference type="Pfam" id="PF00563">
    <property type="entry name" value="EAL"/>
    <property type="match status" value="1"/>
</dbReference>
<proteinExistence type="predicted"/>
<organism evidence="4 5">
    <name type="scientific">Paenibacillus mucilaginosus K02</name>
    <dbReference type="NCBI Taxonomy" id="997761"/>
    <lineage>
        <taxon>Bacteria</taxon>
        <taxon>Bacillati</taxon>
        <taxon>Bacillota</taxon>
        <taxon>Bacilli</taxon>
        <taxon>Bacillales</taxon>
        <taxon>Paenibacillaceae</taxon>
        <taxon>Paenibacillus</taxon>
    </lineage>
</organism>
<dbReference type="PATRIC" id="fig|997761.3.peg.6944"/>
<feature type="domain" description="GGDEF" evidence="3">
    <location>
        <begin position="489"/>
        <end position="620"/>
    </location>
</feature>
<protein>
    <submittedName>
        <fullName evidence="4">Diguanylate cyclase</fullName>
    </submittedName>
</protein>